<dbReference type="Pfam" id="PF03151">
    <property type="entry name" value="TPT"/>
    <property type="match status" value="1"/>
</dbReference>
<dbReference type="GO" id="GO:0016020">
    <property type="term" value="C:membrane"/>
    <property type="evidence" value="ECO:0007669"/>
    <property type="project" value="UniProtKB-SubCell"/>
</dbReference>
<evidence type="ECO:0000259" key="6">
    <source>
        <dbReference type="Pfam" id="PF03151"/>
    </source>
</evidence>
<proteinExistence type="predicted"/>
<evidence type="ECO:0000256" key="2">
    <source>
        <dbReference type="ARBA" id="ARBA00022692"/>
    </source>
</evidence>
<keyword evidence="2 5" id="KW-0812">Transmembrane</keyword>
<dbReference type="EMBL" id="JAWJWE010000001">
    <property type="protein sequence ID" value="KAK6644926.1"/>
    <property type="molecule type" value="Genomic_DNA"/>
</dbReference>
<reference evidence="7 8" key="1">
    <citation type="submission" date="2023-10" db="EMBL/GenBank/DDBJ databases">
        <title>Genomes of two closely related lineages of the louse Polyplax serrata with different host specificities.</title>
        <authorList>
            <person name="Martinu J."/>
            <person name="Tarabai H."/>
            <person name="Stefka J."/>
            <person name="Hypsa V."/>
        </authorList>
    </citation>
    <scope>NUCLEOTIDE SEQUENCE [LARGE SCALE GENOMIC DNA]</scope>
    <source>
        <strain evidence="7">HR10_N</strain>
    </source>
</reference>
<dbReference type="AlphaFoldDB" id="A0AAN8SHK3"/>
<feature type="transmembrane region" description="Helical" evidence="5">
    <location>
        <begin position="317"/>
        <end position="336"/>
    </location>
</feature>
<protein>
    <recommendedName>
        <fullName evidence="6">Sugar phosphate transporter domain-containing protein</fullName>
    </recommendedName>
</protein>
<evidence type="ECO:0000256" key="5">
    <source>
        <dbReference type="SAM" id="Phobius"/>
    </source>
</evidence>
<feature type="transmembrane region" description="Helical" evidence="5">
    <location>
        <begin position="166"/>
        <end position="182"/>
    </location>
</feature>
<organism evidence="7 8">
    <name type="scientific">Polyplax serrata</name>
    <name type="common">Common mouse louse</name>
    <dbReference type="NCBI Taxonomy" id="468196"/>
    <lineage>
        <taxon>Eukaryota</taxon>
        <taxon>Metazoa</taxon>
        <taxon>Ecdysozoa</taxon>
        <taxon>Arthropoda</taxon>
        <taxon>Hexapoda</taxon>
        <taxon>Insecta</taxon>
        <taxon>Pterygota</taxon>
        <taxon>Neoptera</taxon>
        <taxon>Paraneoptera</taxon>
        <taxon>Psocodea</taxon>
        <taxon>Troctomorpha</taxon>
        <taxon>Phthiraptera</taxon>
        <taxon>Anoplura</taxon>
        <taxon>Polyplacidae</taxon>
        <taxon>Polyplax</taxon>
    </lineage>
</organism>
<feature type="transmembrane region" description="Helical" evidence="5">
    <location>
        <begin position="188"/>
        <end position="212"/>
    </location>
</feature>
<dbReference type="InterPro" id="IPR004853">
    <property type="entry name" value="Sugar_P_trans_dom"/>
</dbReference>
<dbReference type="Proteomes" id="UP001372834">
    <property type="component" value="Unassembled WGS sequence"/>
</dbReference>
<sequence length="345" mass="38935">MVCSQVGSKSTCFSTDEIMEMNGKAFKKNLPQKYLTIVSVVAAYWIISISVVFINKTLFSSKVIDLKAPIFITWTQCFVSVLICLLWKKLSKVFPKTVRFPKSDPFAFKTVSSFLPVSFLFVLTIGFGNLSLSFVNVSFYFISRCLTTVFNICLSYFLLNQLTSKKALLCCLIIIFGFFLGVDQENVVGSFSLLGTIFGVLSSLSLSLYSIFTKKVLQDIDNQIILLSYYNNLYSSILYMPLIFLNGEYETIAKFNFYDPFFWVLIVIGGTFGFLIGFVTALQIQVTSPLTHNISGTAKACAQTVVATYWYNEVKSLLWWLSNFVVLLGSAAYARVKQLEMTQKR</sequence>
<evidence type="ECO:0000313" key="7">
    <source>
        <dbReference type="EMBL" id="KAK6644926.1"/>
    </source>
</evidence>
<feature type="transmembrane region" description="Helical" evidence="5">
    <location>
        <begin position="224"/>
        <end position="245"/>
    </location>
</feature>
<feature type="domain" description="Sugar phosphate transporter" evidence="6">
    <location>
        <begin position="37"/>
        <end position="311"/>
    </location>
</feature>
<dbReference type="PANTHER" id="PTHR11132">
    <property type="entry name" value="SOLUTE CARRIER FAMILY 35"/>
    <property type="match status" value="1"/>
</dbReference>
<evidence type="ECO:0000256" key="3">
    <source>
        <dbReference type="ARBA" id="ARBA00022989"/>
    </source>
</evidence>
<accession>A0AAN8SHK3</accession>
<comment type="caution">
    <text evidence="7">The sequence shown here is derived from an EMBL/GenBank/DDBJ whole genome shotgun (WGS) entry which is preliminary data.</text>
</comment>
<keyword evidence="4 5" id="KW-0472">Membrane</keyword>
<dbReference type="InterPro" id="IPR050186">
    <property type="entry name" value="TPT_transporter"/>
</dbReference>
<evidence type="ECO:0000256" key="1">
    <source>
        <dbReference type="ARBA" id="ARBA00004141"/>
    </source>
</evidence>
<feature type="transmembrane region" description="Helical" evidence="5">
    <location>
        <begin position="66"/>
        <end position="86"/>
    </location>
</feature>
<evidence type="ECO:0000256" key="4">
    <source>
        <dbReference type="ARBA" id="ARBA00023136"/>
    </source>
</evidence>
<feature type="transmembrane region" description="Helical" evidence="5">
    <location>
        <begin position="261"/>
        <end position="282"/>
    </location>
</feature>
<feature type="transmembrane region" description="Helical" evidence="5">
    <location>
        <begin position="34"/>
        <end position="54"/>
    </location>
</feature>
<dbReference type="InterPro" id="IPR037185">
    <property type="entry name" value="EmrE-like"/>
</dbReference>
<gene>
    <name evidence="7" type="ORF">RUM43_001202</name>
</gene>
<comment type="subcellular location">
    <subcellularLocation>
        <location evidence="1">Membrane</location>
        <topology evidence="1">Multi-pass membrane protein</topology>
    </subcellularLocation>
</comment>
<evidence type="ECO:0000313" key="8">
    <source>
        <dbReference type="Proteomes" id="UP001372834"/>
    </source>
</evidence>
<feature type="transmembrane region" description="Helical" evidence="5">
    <location>
        <begin position="106"/>
        <end position="127"/>
    </location>
</feature>
<name>A0AAN8SHK3_POLSC</name>
<keyword evidence="3 5" id="KW-1133">Transmembrane helix</keyword>
<dbReference type="SUPFAM" id="SSF103481">
    <property type="entry name" value="Multidrug resistance efflux transporter EmrE"/>
    <property type="match status" value="1"/>
</dbReference>
<feature type="transmembrane region" description="Helical" evidence="5">
    <location>
        <begin position="139"/>
        <end position="159"/>
    </location>
</feature>